<protein>
    <submittedName>
        <fullName evidence="2">Uncharacterized protein</fullName>
    </submittedName>
</protein>
<keyword evidence="1" id="KW-0812">Transmembrane</keyword>
<proteinExistence type="predicted"/>
<dbReference type="RefSeq" id="WP_144999465.1">
    <property type="nucleotide sequence ID" value="NZ_CP036281.1"/>
</dbReference>
<keyword evidence="3" id="KW-1185">Reference proteome</keyword>
<keyword evidence="1" id="KW-1133">Transmembrane helix</keyword>
<evidence type="ECO:0000313" key="2">
    <source>
        <dbReference type="EMBL" id="QDU82905.1"/>
    </source>
</evidence>
<sequence>MRTGRTPISSSDKCSAHLGLSLISYGLLIVAVATSVLIGHIELCLAYLLLSYAVQGLALNKE</sequence>
<dbReference type="EMBL" id="CP036281">
    <property type="protein sequence ID" value="QDU82905.1"/>
    <property type="molecule type" value="Genomic_DNA"/>
</dbReference>
<dbReference type="Proteomes" id="UP000317178">
    <property type="component" value="Chromosome"/>
</dbReference>
<evidence type="ECO:0000313" key="3">
    <source>
        <dbReference type="Proteomes" id="UP000317178"/>
    </source>
</evidence>
<reference evidence="2 3" key="1">
    <citation type="submission" date="2019-02" db="EMBL/GenBank/DDBJ databases">
        <title>Deep-cultivation of Planctomycetes and their phenomic and genomic characterization uncovers novel biology.</title>
        <authorList>
            <person name="Wiegand S."/>
            <person name="Jogler M."/>
            <person name="Boedeker C."/>
            <person name="Pinto D."/>
            <person name="Vollmers J."/>
            <person name="Rivas-Marin E."/>
            <person name="Kohn T."/>
            <person name="Peeters S.H."/>
            <person name="Heuer A."/>
            <person name="Rast P."/>
            <person name="Oberbeckmann S."/>
            <person name="Bunk B."/>
            <person name="Jeske O."/>
            <person name="Meyerdierks A."/>
            <person name="Storesund J.E."/>
            <person name="Kallscheuer N."/>
            <person name="Luecker S."/>
            <person name="Lage O.M."/>
            <person name="Pohl T."/>
            <person name="Merkel B.J."/>
            <person name="Hornburger P."/>
            <person name="Mueller R.-W."/>
            <person name="Bruemmer F."/>
            <person name="Labrenz M."/>
            <person name="Spormann A.M."/>
            <person name="Op den Camp H."/>
            <person name="Overmann J."/>
            <person name="Amann R."/>
            <person name="Jetten M.S.M."/>
            <person name="Mascher T."/>
            <person name="Medema M.H."/>
            <person name="Devos D.P."/>
            <person name="Kaster A.-K."/>
            <person name="Ovreas L."/>
            <person name="Rohde M."/>
            <person name="Galperin M.Y."/>
            <person name="Jogler C."/>
        </authorList>
    </citation>
    <scope>NUCLEOTIDE SEQUENCE [LARGE SCALE GENOMIC DNA]</scope>
    <source>
        <strain evidence="2 3">Pla110</strain>
    </source>
</reference>
<organism evidence="2 3">
    <name type="scientific">Polystyrenella longa</name>
    <dbReference type="NCBI Taxonomy" id="2528007"/>
    <lineage>
        <taxon>Bacteria</taxon>
        <taxon>Pseudomonadati</taxon>
        <taxon>Planctomycetota</taxon>
        <taxon>Planctomycetia</taxon>
        <taxon>Planctomycetales</taxon>
        <taxon>Planctomycetaceae</taxon>
        <taxon>Polystyrenella</taxon>
    </lineage>
</organism>
<evidence type="ECO:0000256" key="1">
    <source>
        <dbReference type="SAM" id="Phobius"/>
    </source>
</evidence>
<accession>A0A518CUK7</accession>
<name>A0A518CUK7_9PLAN</name>
<dbReference type="KEGG" id="plon:Pla110_46680"/>
<gene>
    <name evidence="2" type="ORF">Pla110_46680</name>
</gene>
<feature type="transmembrane region" description="Helical" evidence="1">
    <location>
        <begin position="20"/>
        <end position="50"/>
    </location>
</feature>
<keyword evidence="1" id="KW-0472">Membrane</keyword>
<dbReference type="AlphaFoldDB" id="A0A518CUK7"/>